<keyword evidence="1" id="KW-0812">Transmembrane</keyword>
<protein>
    <recommendedName>
        <fullName evidence="4">DUF3137 domain-containing protein</fullName>
    </recommendedName>
</protein>
<gene>
    <name evidence="2" type="ORF">ACFPDQ_06750</name>
</gene>
<evidence type="ECO:0000313" key="3">
    <source>
        <dbReference type="Proteomes" id="UP001595926"/>
    </source>
</evidence>
<dbReference type="EMBL" id="JBHSJH010000002">
    <property type="protein sequence ID" value="MFC4892747.1"/>
    <property type="molecule type" value="Genomic_DNA"/>
</dbReference>
<organism evidence="2 3">
    <name type="scientific">Pseudofrancisella aestuarii</name>
    <dbReference type="NCBI Taxonomy" id="2670347"/>
    <lineage>
        <taxon>Bacteria</taxon>
        <taxon>Pseudomonadati</taxon>
        <taxon>Pseudomonadota</taxon>
        <taxon>Gammaproteobacteria</taxon>
        <taxon>Thiotrichales</taxon>
        <taxon>Francisellaceae</taxon>
        <taxon>Pseudofrancisella</taxon>
    </lineage>
</organism>
<comment type="caution">
    <text evidence="2">The sequence shown here is derived from an EMBL/GenBank/DDBJ whole genome shotgun (WGS) entry which is preliminary data.</text>
</comment>
<evidence type="ECO:0000313" key="2">
    <source>
        <dbReference type="EMBL" id="MFC4892747.1"/>
    </source>
</evidence>
<accession>A0ABV9TD63</accession>
<name>A0ABV9TD63_9GAMM</name>
<reference evidence="3" key="1">
    <citation type="journal article" date="2019" name="Int. J. Syst. Evol. Microbiol.">
        <title>The Global Catalogue of Microorganisms (GCM) 10K type strain sequencing project: providing services to taxonomists for standard genome sequencing and annotation.</title>
        <authorList>
            <consortium name="The Broad Institute Genomics Platform"/>
            <consortium name="The Broad Institute Genome Sequencing Center for Infectious Disease"/>
            <person name="Wu L."/>
            <person name="Ma J."/>
        </authorList>
    </citation>
    <scope>NUCLEOTIDE SEQUENCE [LARGE SCALE GENOMIC DNA]</scope>
    <source>
        <strain evidence="3">CGMCC 1.13718</strain>
    </source>
</reference>
<evidence type="ECO:0008006" key="4">
    <source>
        <dbReference type="Google" id="ProtNLM"/>
    </source>
</evidence>
<dbReference type="RefSeq" id="WP_119330098.1">
    <property type="nucleotide sequence ID" value="NZ_JBHSJH010000002.1"/>
</dbReference>
<evidence type="ECO:0000256" key="1">
    <source>
        <dbReference type="SAM" id="Phobius"/>
    </source>
</evidence>
<feature type="transmembrane region" description="Helical" evidence="1">
    <location>
        <begin position="43"/>
        <end position="71"/>
    </location>
</feature>
<keyword evidence="1" id="KW-1133">Transmembrane helix</keyword>
<keyword evidence="3" id="KW-1185">Reference proteome</keyword>
<sequence length="341" mass="40872">MLKNEVLLRELESEINTNLDINTFYEKVETIFKKNHFKRKSRFIPIFHFFGFFFSFTLFIFLYSGLFFSIIDFIDSFIGFFLGAIFGFLWFISLLPVLFLYSKFYYKFFSKSINNFNLESKIGYFLRDKLLAIKYNFKHTEEDILPVLLYQVKYPKGDASYGIEEIREYKNGSIKYLIGSYFYKKKDKDSNNNTVYKKYQKNFILLYNLNSLPNFNFELKAKYSIFRVFGNKSSQITASPEFNKNYKVSYEDSDSIPASNYFDAARIVSLIDFYKKSLFDFRLNIITNQNNIRFVCIDNHSINIERFLNNELSKEFPNDFRELRLQEYDSFLELLKLLNIN</sequence>
<keyword evidence="1" id="KW-0472">Membrane</keyword>
<proteinExistence type="predicted"/>
<dbReference type="Proteomes" id="UP001595926">
    <property type="component" value="Unassembled WGS sequence"/>
</dbReference>
<feature type="transmembrane region" description="Helical" evidence="1">
    <location>
        <begin position="77"/>
        <end position="101"/>
    </location>
</feature>